<proteinExistence type="predicted"/>
<keyword evidence="3" id="KW-0804">Transcription</keyword>
<dbReference type="Pfam" id="PF13377">
    <property type="entry name" value="Peripla_BP_3"/>
    <property type="match status" value="1"/>
</dbReference>
<sequence length="341" mass="38652">MNKKVSLKDIAEAAGVSTALVSYVLNGKEEEARVGKDTALRIREMAKKMNYQPNQIAKSLKSGKSQTIGLLVADISNPFFGNLARAIEDEAKKRGYTVLFGSSDENLEKSQRLIDTFINRQIDGFIIAPAEGTASQLENLKAAHIPFVLIDRYFKDLETSYIVVDNFKATYQATQQLLQQGHHKIAYVCYKNKLQHTEDRYHGYVQALRDQGINDDENLVFEVEYNSPTDFRKRFIDLLHPDRGVEAILFSTNTLSIMGLKIINELDFAIPEDIAVFCFDQSESYDLFYCPISYVRQPLGEIGKEAVRVLLEQLHAKKPGEQQVMLDAEIIARKSCEKIKK</sequence>
<gene>
    <name evidence="5" type="ORF">EWE74_04340</name>
</gene>
<dbReference type="Pfam" id="PF00356">
    <property type="entry name" value="LacI"/>
    <property type="match status" value="1"/>
</dbReference>
<keyword evidence="6" id="KW-1185">Reference proteome</keyword>
<dbReference type="InterPro" id="IPR028082">
    <property type="entry name" value="Peripla_BP_I"/>
</dbReference>
<evidence type="ECO:0000313" key="5">
    <source>
        <dbReference type="EMBL" id="RZF62051.1"/>
    </source>
</evidence>
<dbReference type="InterPro" id="IPR046335">
    <property type="entry name" value="LacI/GalR-like_sensor"/>
</dbReference>
<dbReference type="GO" id="GO:0003700">
    <property type="term" value="F:DNA-binding transcription factor activity"/>
    <property type="evidence" value="ECO:0007669"/>
    <property type="project" value="TreeGrafter"/>
</dbReference>
<keyword evidence="1" id="KW-0805">Transcription regulation</keyword>
<dbReference type="EMBL" id="SGIT01000001">
    <property type="protein sequence ID" value="RZF62051.1"/>
    <property type="molecule type" value="Genomic_DNA"/>
</dbReference>
<dbReference type="AlphaFoldDB" id="A0A4Q6XQ45"/>
<evidence type="ECO:0000259" key="4">
    <source>
        <dbReference type="PROSITE" id="PS50932"/>
    </source>
</evidence>
<dbReference type="SMART" id="SM00354">
    <property type="entry name" value="HTH_LACI"/>
    <property type="match status" value="1"/>
</dbReference>
<dbReference type="SUPFAM" id="SSF47413">
    <property type="entry name" value="lambda repressor-like DNA-binding domains"/>
    <property type="match status" value="1"/>
</dbReference>
<dbReference type="PROSITE" id="PS50932">
    <property type="entry name" value="HTH_LACI_2"/>
    <property type="match status" value="1"/>
</dbReference>
<keyword evidence="2" id="KW-0238">DNA-binding</keyword>
<dbReference type="CDD" id="cd19977">
    <property type="entry name" value="PBP1_EndR-like"/>
    <property type="match status" value="1"/>
</dbReference>
<protein>
    <submittedName>
        <fullName evidence="5">LacI family transcriptional regulator</fullName>
    </submittedName>
</protein>
<dbReference type="InterPro" id="IPR000843">
    <property type="entry name" value="HTH_LacI"/>
</dbReference>
<dbReference type="Proteomes" id="UP000292855">
    <property type="component" value="Unassembled WGS sequence"/>
</dbReference>
<evidence type="ECO:0000313" key="6">
    <source>
        <dbReference type="Proteomes" id="UP000292855"/>
    </source>
</evidence>
<accession>A0A4Q6XQ45</accession>
<dbReference type="RefSeq" id="WP_130140281.1">
    <property type="nucleotide sequence ID" value="NZ_SGIT01000001.1"/>
</dbReference>
<reference evidence="5 6" key="1">
    <citation type="submission" date="2019-02" db="EMBL/GenBank/DDBJ databases">
        <authorList>
            <person name="Li Y."/>
        </authorList>
    </citation>
    <scope>NUCLEOTIDE SEQUENCE [LARGE SCALE GENOMIC DNA]</scope>
    <source>
        <strain evidence="5 6">30C10-4-7</strain>
    </source>
</reference>
<comment type="caution">
    <text evidence="5">The sequence shown here is derived from an EMBL/GenBank/DDBJ whole genome shotgun (WGS) entry which is preliminary data.</text>
</comment>
<feature type="domain" description="HTH lacI-type" evidence="4">
    <location>
        <begin position="5"/>
        <end position="62"/>
    </location>
</feature>
<evidence type="ECO:0000256" key="3">
    <source>
        <dbReference type="ARBA" id="ARBA00023163"/>
    </source>
</evidence>
<dbReference type="PANTHER" id="PTHR30146:SF109">
    <property type="entry name" value="HTH-TYPE TRANSCRIPTIONAL REGULATOR GALS"/>
    <property type="match status" value="1"/>
</dbReference>
<dbReference type="PANTHER" id="PTHR30146">
    <property type="entry name" value="LACI-RELATED TRANSCRIPTIONAL REPRESSOR"/>
    <property type="match status" value="1"/>
</dbReference>
<dbReference type="Gene3D" id="1.10.260.40">
    <property type="entry name" value="lambda repressor-like DNA-binding domains"/>
    <property type="match status" value="1"/>
</dbReference>
<dbReference type="GO" id="GO:0000976">
    <property type="term" value="F:transcription cis-regulatory region binding"/>
    <property type="evidence" value="ECO:0007669"/>
    <property type="project" value="TreeGrafter"/>
</dbReference>
<organism evidence="5 6">
    <name type="scientific">Sphingobacterium corticibacterium</name>
    <dbReference type="NCBI Taxonomy" id="2484746"/>
    <lineage>
        <taxon>Bacteria</taxon>
        <taxon>Pseudomonadati</taxon>
        <taxon>Bacteroidota</taxon>
        <taxon>Sphingobacteriia</taxon>
        <taxon>Sphingobacteriales</taxon>
        <taxon>Sphingobacteriaceae</taxon>
        <taxon>Sphingobacterium</taxon>
    </lineage>
</organism>
<dbReference type="InterPro" id="IPR010982">
    <property type="entry name" value="Lambda_DNA-bd_dom_sf"/>
</dbReference>
<name>A0A4Q6XQ45_9SPHI</name>
<dbReference type="CDD" id="cd01392">
    <property type="entry name" value="HTH_LacI"/>
    <property type="match status" value="1"/>
</dbReference>
<evidence type="ECO:0000256" key="2">
    <source>
        <dbReference type="ARBA" id="ARBA00023125"/>
    </source>
</evidence>
<dbReference type="SUPFAM" id="SSF53822">
    <property type="entry name" value="Periplasmic binding protein-like I"/>
    <property type="match status" value="1"/>
</dbReference>
<dbReference type="Gene3D" id="3.40.50.2300">
    <property type="match status" value="2"/>
</dbReference>
<dbReference type="OrthoDB" id="9803256at2"/>
<evidence type="ECO:0000256" key="1">
    <source>
        <dbReference type="ARBA" id="ARBA00023015"/>
    </source>
</evidence>